<gene>
    <name evidence="1" type="ORF">Q31b_14600</name>
</gene>
<protein>
    <recommendedName>
        <fullName evidence="3">Methyltransferase type 11 domain-containing protein</fullName>
    </recommendedName>
</protein>
<accession>A0A5C6E4T9</accession>
<proteinExistence type="predicted"/>
<dbReference type="Proteomes" id="UP000315471">
    <property type="component" value="Unassembled WGS sequence"/>
</dbReference>
<dbReference type="RefSeq" id="WP_146598979.1">
    <property type="nucleotide sequence ID" value="NZ_SJPY01000002.1"/>
</dbReference>
<reference evidence="1 2" key="1">
    <citation type="submission" date="2019-02" db="EMBL/GenBank/DDBJ databases">
        <title>Deep-cultivation of Planctomycetes and their phenomic and genomic characterization uncovers novel biology.</title>
        <authorList>
            <person name="Wiegand S."/>
            <person name="Jogler M."/>
            <person name="Boedeker C."/>
            <person name="Pinto D."/>
            <person name="Vollmers J."/>
            <person name="Rivas-Marin E."/>
            <person name="Kohn T."/>
            <person name="Peeters S.H."/>
            <person name="Heuer A."/>
            <person name="Rast P."/>
            <person name="Oberbeckmann S."/>
            <person name="Bunk B."/>
            <person name="Jeske O."/>
            <person name="Meyerdierks A."/>
            <person name="Storesund J.E."/>
            <person name="Kallscheuer N."/>
            <person name="Luecker S."/>
            <person name="Lage O.M."/>
            <person name="Pohl T."/>
            <person name="Merkel B.J."/>
            <person name="Hornburger P."/>
            <person name="Mueller R.-W."/>
            <person name="Bruemmer F."/>
            <person name="Labrenz M."/>
            <person name="Spormann A.M."/>
            <person name="Op Den Camp H."/>
            <person name="Overmann J."/>
            <person name="Amann R."/>
            <person name="Jetten M.S.M."/>
            <person name="Mascher T."/>
            <person name="Medema M.H."/>
            <person name="Devos D.P."/>
            <person name="Kaster A.-K."/>
            <person name="Ovreas L."/>
            <person name="Rohde M."/>
            <person name="Galperin M.Y."/>
            <person name="Jogler C."/>
        </authorList>
    </citation>
    <scope>NUCLEOTIDE SEQUENCE [LARGE SCALE GENOMIC DNA]</scope>
    <source>
        <strain evidence="1 2">Q31b</strain>
    </source>
</reference>
<dbReference type="AlphaFoldDB" id="A0A5C6E4T9"/>
<sequence length="195" mass="22800">MQTPTQSSESSDLKTRIAQLSGQPIRLHLGCGGVRLEGFLNVDLHPHDPEIQDSSRDGCDADVFADMTKLGLDDCTVDEIQTYHTIDHFTRWAGLDMFTDWHRMLRNGGRLVIEVADFTRCVLWLFHPLARRRQVAKNQFYGNQWDRIEFETHRYVWSAREIKRELRSIGFSKVRITHRTETHYPGRDMRIEATK</sequence>
<evidence type="ECO:0000313" key="2">
    <source>
        <dbReference type="Proteomes" id="UP000315471"/>
    </source>
</evidence>
<comment type="caution">
    <text evidence="1">The sequence shown here is derived from an EMBL/GenBank/DDBJ whole genome shotgun (WGS) entry which is preliminary data.</text>
</comment>
<dbReference type="OrthoDB" id="9801954at2"/>
<evidence type="ECO:0008006" key="3">
    <source>
        <dbReference type="Google" id="ProtNLM"/>
    </source>
</evidence>
<name>A0A5C6E4T9_9BACT</name>
<dbReference type="Gene3D" id="3.40.50.150">
    <property type="entry name" value="Vaccinia Virus protein VP39"/>
    <property type="match status" value="1"/>
</dbReference>
<dbReference type="SUPFAM" id="SSF53335">
    <property type="entry name" value="S-adenosyl-L-methionine-dependent methyltransferases"/>
    <property type="match status" value="1"/>
</dbReference>
<dbReference type="EMBL" id="SJPY01000002">
    <property type="protein sequence ID" value="TWU43928.1"/>
    <property type="molecule type" value="Genomic_DNA"/>
</dbReference>
<dbReference type="InterPro" id="IPR029063">
    <property type="entry name" value="SAM-dependent_MTases_sf"/>
</dbReference>
<evidence type="ECO:0000313" key="1">
    <source>
        <dbReference type="EMBL" id="TWU43928.1"/>
    </source>
</evidence>
<keyword evidence="2" id="KW-1185">Reference proteome</keyword>
<organism evidence="1 2">
    <name type="scientific">Novipirellula aureliae</name>
    <dbReference type="NCBI Taxonomy" id="2527966"/>
    <lineage>
        <taxon>Bacteria</taxon>
        <taxon>Pseudomonadati</taxon>
        <taxon>Planctomycetota</taxon>
        <taxon>Planctomycetia</taxon>
        <taxon>Pirellulales</taxon>
        <taxon>Pirellulaceae</taxon>
        <taxon>Novipirellula</taxon>
    </lineage>
</organism>